<sequence length="557" mass="60445">MQPADQNKNLEGREHHCSSSTTAKSTTCSSALLTSSPLLNPSSLPSSSSLTPPSTTDAASPTPPIAPSPQLSIEPIDYTLKPSRPGSEPLVCADFGPISLSAIDPYHLLTPGDNHSSHNFEPESTMLMTIPQDCAQENLERQVQENQLWLQTAFLHNQFHPQQLLPVMHPSSHLQPFLLPPLTQLSSSPSPSASSLPPPLPPTALTLPSPPLVAPLSAPHLIQYEHSHYDTHPNQQQPATLQQSTSGIEPFYQQYHNLSPQQQQSMLQQQTQQLPLQQYQNGGSHEKRGQFFPWPASATAMTPLPGNFGPLPLANTGTLTSTANPRITSRPFQTVAYTGLAAAAKHNTKRAADDMPASESLRPAQRRRLEASRGLSISSEATVVALPTVAMRAASQPTTESSPRSTQPSMPRSPTATHSSKVLSAMPPQGPRTTTGTESVRSTKCPHCDKEFQSKGLLRSHMFPLSSTEIVVSMPGDKGEEGWTSKKYRKQPRPGQTSTRPHGDSGDEGSNDGQQEVDVSGGDGQSMKSLKYVNPREFYTYRLQIRPMSSTDQRSLI</sequence>
<protein>
    <submittedName>
        <fullName evidence="2">Uncharacterized protein</fullName>
    </submittedName>
</protein>
<evidence type="ECO:0000256" key="1">
    <source>
        <dbReference type="SAM" id="MobiDB-lite"/>
    </source>
</evidence>
<comment type="caution">
    <text evidence="2">The sequence shown here is derived from an EMBL/GenBank/DDBJ whole genome shotgun (WGS) entry which is preliminary data.</text>
</comment>
<reference evidence="2 3" key="1">
    <citation type="submission" date="2016-07" db="EMBL/GenBank/DDBJ databases">
        <title>Pervasive Adenine N6-methylation of Active Genes in Fungi.</title>
        <authorList>
            <consortium name="DOE Joint Genome Institute"/>
            <person name="Mondo S.J."/>
            <person name="Dannebaum R.O."/>
            <person name="Kuo R.C."/>
            <person name="Labutti K."/>
            <person name="Haridas S."/>
            <person name="Kuo A."/>
            <person name="Salamov A."/>
            <person name="Ahrendt S.R."/>
            <person name="Lipzen A."/>
            <person name="Sullivan W."/>
            <person name="Andreopoulos W.B."/>
            <person name="Clum A."/>
            <person name="Lindquist E."/>
            <person name="Daum C."/>
            <person name="Ramamoorthy G.K."/>
            <person name="Gryganskyi A."/>
            <person name="Culley D."/>
            <person name="Magnuson J.K."/>
            <person name="James T.Y."/>
            <person name="O'Malley M.A."/>
            <person name="Stajich J.E."/>
            <person name="Spatafora J.W."/>
            <person name="Visel A."/>
            <person name="Grigoriev I.V."/>
        </authorList>
    </citation>
    <scope>NUCLEOTIDE SEQUENCE [LARGE SCALE GENOMIC DNA]</scope>
    <source>
        <strain evidence="2 3">NRRL 3116</strain>
    </source>
</reference>
<feature type="compositionally biased region" description="Polar residues" evidence="1">
    <location>
        <begin position="431"/>
        <end position="442"/>
    </location>
</feature>
<evidence type="ECO:0000313" key="2">
    <source>
        <dbReference type="EMBL" id="ORY91808.1"/>
    </source>
</evidence>
<dbReference type="AlphaFoldDB" id="A0A1Y2G355"/>
<feature type="region of interest" description="Disordered" evidence="1">
    <location>
        <begin position="184"/>
        <end position="208"/>
    </location>
</feature>
<accession>A0A1Y2G355</accession>
<feature type="region of interest" description="Disordered" evidence="1">
    <location>
        <begin position="1"/>
        <end position="84"/>
    </location>
</feature>
<feature type="compositionally biased region" description="Low complexity" evidence="1">
    <location>
        <begin position="184"/>
        <end position="195"/>
    </location>
</feature>
<feature type="region of interest" description="Disordered" evidence="1">
    <location>
        <begin position="473"/>
        <end position="531"/>
    </location>
</feature>
<dbReference type="RefSeq" id="XP_021875120.1">
    <property type="nucleotide sequence ID" value="XM_022029324.1"/>
</dbReference>
<feature type="compositionally biased region" description="Basic and acidic residues" evidence="1">
    <location>
        <begin position="8"/>
        <end position="17"/>
    </location>
</feature>
<proteinExistence type="predicted"/>
<dbReference type="InParanoid" id="A0A1Y2G355"/>
<feature type="compositionally biased region" description="Pro residues" evidence="1">
    <location>
        <begin position="196"/>
        <end position="208"/>
    </location>
</feature>
<feature type="region of interest" description="Disordered" evidence="1">
    <location>
        <begin position="347"/>
        <end position="373"/>
    </location>
</feature>
<organism evidence="2 3">
    <name type="scientific">Lobosporangium transversale</name>
    <dbReference type="NCBI Taxonomy" id="64571"/>
    <lineage>
        <taxon>Eukaryota</taxon>
        <taxon>Fungi</taxon>
        <taxon>Fungi incertae sedis</taxon>
        <taxon>Mucoromycota</taxon>
        <taxon>Mortierellomycotina</taxon>
        <taxon>Mortierellomycetes</taxon>
        <taxon>Mortierellales</taxon>
        <taxon>Mortierellaceae</taxon>
        <taxon>Lobosporangium</taxon>
    </lineage>
</organism>
<feature type="region of interest" description="Disordered" evidence="1">
    <location>
        <begin position="392"/>
        <end position="447"/>
    </location>
</feature>
<feature type="compositionally biased region" description="Low complexity" evidence="1">
    <location>
        <begin position="18"/>
        <end position="60"/>
    </location>
</feature>
<dbReference type="EMBL" id="MCFF01000100">
    <property type="protein sequence ID" value="ORY91808.1"/>
    <property type="molecule type" value="Genomic_DNA"/>
</dbReference>
<gene>
    <name evidence="2" type="ORF">BCR41DRAFT_402602</name>
</gene>
<dbReference type="Proteomes" id="UP000193648">
    <property type="component" value="Unassembled WGS sequence"/>
</dbReference>
<name>A0A1Y2G355_9FUNG</name>
<keyword evidence="3" id="KW-1185">Reference proteome</keyword>
<evidence type="ECO:0000313" key="3">
    <source>
        <dbReference type="Proteomes" id="UP000193648"/>
    </source>
</evidence>
<dbReference type="GeneID" id="33571167"/>
<feature type="compositionally biased region" description="Polar residues" evidence="1">
    <location>
        <begin position="395"/>
        <end position="422"/>
    </location>
</feature>